<dbReference type="AlphaFoldDB" id="A0AA37WHN5"/>
<evidence type="ECO:0000313" key="2">
    <source>
        <dbReference type="Proteomes" id="UP001156666"/>
    </source>
</evidence>
<proteinExistence type="predicted"/>
<sequence>MRALVIYRVDISNLANQGVSKKMQGHVYGLTQNGYEVDVIYISENGLYLNQNCLCIFNKNSVSRGIFKARTFYKVIKARIDAGMYDLVLFRFHLVMEGMIRLFAMLKSHSPSIKIIIDMPTYPYEQEWKGARGKLLLKIDEKNRQRLSKYVDLMIHYGKEEEIWGIPCINSTNGIITAKAPLRIKERSDKLELLAVGKWAYWHGLDRIIYGVSESEIDLHLTIVGVGPESDHLTKLVKELSLENRVSFEDNLIGESLNRAFDKADIGIGTLGIQRKGVMLDSSLKHRDYCSRGLPFILGSEDIDFPELLGFVKYFPGDGPIDIGQVLQFYESTKGVEERMMVYAERHLDWAVKMKEVVDAL</sequence>
<evidence type="ECO:0000313" key="1">
    <source>
        <dbReference type="EMBL" id="GLR18885.1"/>
    </source>
</evidence>
<reference evidence="1" key="1">
    <citation type="journal article" date="2014" name="Int. J. Syst. Evol. Microbiol.">
        <title>Complete genome sequence of Corynebacterium casei LMG S-19264T (=DSM 44701T), isolated from a smear-ripened cheese.</title>
        <authorList>
            <consortium name="US DOE Joint Genome Institute (JGI-PGF)"/>
            <person name="Walter F."/>
            <person name="Albersmeier A."/>
            <person name="Kalinowski J."/>
            <person name="Ruckert C."/>
        </authorList>
    </citation>
    <scope>NUCLEOTIDE SEQUENCE</scope>
    <source>
        <strain evidence="1">NBRC 108769</strain>
    </source>
</reference>
<accession>A0AA37WHN5</accession>
<dbReference type="Gene3D" id="3.40.50.2000">
    <property type="entry name" value="Glycogen Phosphorylase B"/>
    <property type="match status" value="2"/>
</dbReference>
<keyword evidence="1" id="KW-0808">Transferase</keyword>
<protein>
    <submittedName>
        <fullName evidence="1">Glycosyl transferase</fullName>
    </submittedName>
</protein>
<keyword evidence="2" id="KW-1185">Reference proteome</keyword>
<dbReference type="SUPFAM" id="SSF53756">
    <property type="entry name" value="UDP-Glycosyltransferase/glycogen phosphorylase"/>
    <property type="match status" value="1"/>
</dbReference>
<dbReference type="Proteomes" id="UP001156666">
    <property type="component" value="Unassembled WGS sequence"/>
</dbReference>
<dbReference type="EMBL" id="BSOH01000023">
    <property type="protein sequence ID" value="GLR18885.1"/>
    <property type="molecule type" value="Genomic_DNA"/>
</dbReference>
<reference evidence="1" key="2">
    <citation type="submission" date="2023-01" db="EMBL/GenBank/DDBJ databases">
        <title>Draft genome sequence of Portibacter lacus strain NBRC 108769.</title>
        <authorList>
            <person name="Sun Q."/>
            <person name="Mori K."/>
        </authorList>
    </citation>
    <scope>NUCLEOTIDE SEQUENCE</scope>
    <source>
        <strain evidence="1">NBRC 108769</strain>
    </source>
</reference>
<name>A0AA37WHN5_9BACT</name>
<dbReference type="RefSeq" id="WP_235292830.1">
    <property type="nucleotide sequence ID" value="NZ_BSOH01000023.1"/>
</dbReference>
<gene>
    <name evidence="1" type="ORF">GCM10007940_35010</name>
</gene>
<dbReference type="GO" id="GO:0016740">
    <property type="term" value="F:transferase activity"/>
    <property type="evidence" value="ECO:0007669"/>
    <property type="project" value="UniProtKB-KW"/>
</dbReference>
<organism evidence="1 2">
    <name type="scientific">Portibacter lacus</name>
    <dbReference type="NCBI Taxonomy" id="1099794"/>
    <lineage>
        <taxon>Bacteria</taxon>
        <taxon>Pseudomonadati</taxon>
        <taxon>Bacteroidota</taxon>
        <taxon>Saprospiria</taxon>
        <taxon>Saprospirales</taxon>
        <taxon>Haliscomenobacteraceae</taxon>
        <taxon>Portibacter</taxon>
    </lineage>
</organism>
<comment type="caution">
    <text evidence="1">The sequence shown here is derived from an EMBL/GenBank/DDBJ whole genome shotgun (WGS) entry which is preliminary data.</text>
</comment>